<keyword evidence="1" id="KW-1133">Transmembrane helix</keyword>
<keyword evidence="1" id="KW-0812">Transmembrane</keyword>
<name>A0A9D1SQM6_9BACT</name>
<accession>A0A9D1SQM6</accession>
<dbReference type="AlphaFoldDB" id="A0A9D1SQM6"/>
<feature type="transmembrane region" description="Helical" evidence="1">
    <location>
        <begin position="166"/>
        <end position="186"/>
    </location>
</feature>
<reference evidence="2" key="2">
    <citation type="journal article" date="2021" name="PeerJ">
        <title>Extensive microbial diversity within the chicken gut microbiome revealed by metagenomics and culture.</title>
        <authorList>
            <person name="Gilroy R."/>
            <person name="Ravi A."/>
            <person name="Getino M."/>
            <person name="Pursley I."/>
            <person name="Horton D.L."/>
            <person name="Alikhan N.F."/>
            <person name="Baker D."/>
            <person name="Gharbi K."/>
            <person name="Hall N."/>
            <person name="Watson M."/>
            <person name="Adriaenssens E.M."/>
            <person name="Foster-Nyarko E."/>
            <person name="Jarju S."/>
            <person name="Secka A."/>
            <person name="Antonio M."/>
            <person name="Oren A."/>
            <person name="Chaudhuri R.R."/>
            <person name="La Ragione R."/>
            <person name="Hildebrand F."/>
            <person name="Pallen M.J."/>
        </authorList>
    </citation>
    <scope>NUCLEOTIDE SEQUENCE</scope>
    <source>
        <strain evidence="2">ChiHjej12B11-7776</strain>
    </source>
</reference>
<dbReference type="InterPro" id="IPR046283">
    <property type="entry name" value="DUF6320"/>
</dbReference>
<evidence type="ECO:0000313" key="3">
    <source>
        <dbReference type="Proteomes" id="UP000886852"/>
    </source>
</evidence>
<evidence type="ECO:0000256" key="1">
    <source>
        <dbReference type="SAM" id="Phobius"/>
    </source>
</evidence>
<feature type="transmembrane region" description="Helical" evidence="1">
    <location>
        <begin position="57"/>
        <end position="75"/>
    </location>
</feature>
<dbReference type="EMBL" id="DVOC01000067">
    <property type="protein sequence ID" value="HIU91182.1"/>
    <property type="molecule type" value="Genomic_DNA"/>
</dbReference>
<feature type="transmembrane region" description="Helical" evidence="1">
    <location>
        <begin position="81"/>
        <end position="100"/>
    </location>
</feature>
<feature type="transmembrane region" description="Helical" evidence="1">
    <location>
        <begin position="198"/>
        <end position="218"/>
    </location>
</feature>
<comment type="caution">
    <text evidence="2">The sequence shown here is derived from an EMBL/GenBank/DDBJ whole genome shotgun (WGS) entry which is preliminary data.</text>
</comment>
<gene>
    <name evidence="2" type="ORF">IAC72_04140</name>
</gene>
<feature type="transmembrane region" description="Helical" evidence="1">
    <location>
        <begin position="141"/>
        <end position="159"/>
    </location>
</feature>
<dbReference type="Proteomes" id="UP000886852">
    <property type="component" value="Unassembled WGS sequence"/>
</dbReference>
<sequence length="232" mass="26517">KCNVNVHHQLDNCPLCGAYLDPKEDNEKCAAYVEMDEKIKYPLLHEMRKVNFFRYKFNRILLLLLAFCVVLNLLLTPQSHWSAYVAIGVVFTVFCVMTPINAKYKFVKQVRIDVAVLTLLAVAMEFSVLNGKFSWFTVEYVLPWIYVAAIILLDVLIAVNLNSGKAFSTLLLCTVFAMLPQIALWITTALDVYRPQTHINLIVFFAAIVNTAIVYVVANRALKEEMERNFNL</sequence>
<dbReference type="Pfam" id="PF19845">
    <property type="entry name" value="DUF6320"/>
    <property type="match status" value="1"/>
</dbReference>
<feature type="transmembrane region" description="Helical" evidence="1">
    <location>
        <begin position="112"/>
        <end position="129"/>
    </location>
</feature>
<reference evidence="2" key="1">
    <citation type="submission" date="2020-10" db="EMBL/GenBank/DDBJ databases">
        <authorList>
            <person name="Gilroy R."/>
        </authorList>
    </citation>
    <scope>NUCLEOTIDE SEQUENCE</scope>
    <source>
        <strain evidence="2">ChiHjej12B11-7776</strain>
    </source>
</reference>
<organism evidence="2 3">
    <name type="scientific">Candidatus Fimimonas merdipullorum</name>
    <dbReference type="NCBI Taxonomy" id="2840822"/>
    <lineage>
        <taxon>Bacteria</taxon>
        <taxon>Pseudomonadati</taxon>
        <taxon>Myxococcota</taxon>
        <taxon>Myxococcia</taxon>
        <taxon>Myxococcales</taxon>
        <taxon>Cystobacterineae</taxon>
        <taxon>Myxococcaceae</taxon>
        <taxon>Myxococcaceae incertae sedis</taxon>
        <taxon>Candidatus Fimimonas</taxon>
    </lineage>
</organism>
<proteinExistence type="predicted"/>
<evidence type="ECO:0000313" key="2">
    <source>
        <dbReference type="EMBL" id="HIU91182.1"/>
    </source>
</evidence>
<protein>
    <submittedName>
        <fullName evidence="2">Uncharacterized protein</fullName>
    </submittedName>
</protein>
<feature type="non-terminal residue" evidence="2">
    <location>
        <position position="1"/>
    </location>
</feature>
<keyword evidence="1" id="KW-0472">Membrane</keyword>